<dbReference type="EMBL" id="BOOP01000047">
    <property type="protein sequence ID" value="GII42818.1"/>
    <property type="molecule type" value="Genomic_DNA"/>
</dbReference>
<evidence type="ECO:0000313" key="4">
    <source>
        <dbReference type="Proteomes" id="UP000622547"/>
    </source>
</evidence>
<accession>A0A8J3UCQ3</accession>
<sequence length="132" mass="14150">MTALSPHVDLTGKISLVTGATGGMGQVITTRLARLGSTVMIVVRNPDSGEQLRRRVAAEVGADRVEVLTADLASQDDLHGLADRFTARHTALHLLINNVGAHYRERLLNADGVEMHIRSSTQASSTTSHTRS</sequence>
<dbReference type="PANTHER" id="PTHR24320">
    <property type="entry name" value="RETINOL DEHYDROGENASE"/>
    <property type="match status" value="1"/>
</dbReference>
<dbReference type="SUPFAM" id="SSF51735">
    <property type="entry name" value="NAD(P)-binding Rossmann-fold domains"/>
    <property type="match status" value="1"/>
</dbReference>
<gene>
    <name evidence="3" type="ORF">Pph01_78210</name>
</gene>
<dbReference type="PANTHER" id="PTHR24320:SF148">
    <property type="entry name" value="NAD(P)-BINDING ROSSMANN-FOLD SUPERFAMILY PROTEIN"/>
    <property type="match status" value="1"/>
</dbReference>
<dbReference type="InterPro" id="IPR002347">
    <property type="entry name" value="SDR_fam"/>
</dbReference>
<comment type="similarity">
    <text evidence="1">Belongs to the short-chain dehydrogenases/reductases (SDR) family.</text>
</comment>
<dbReference type="AlphaFoldDB" id="A0A8J3UCQ3"/>
<name>A0A8J3UCQ3_9ACTN</name>
<dbReference type="Proteomes" id="UP000622547">
    <property type="component" value="Unassembled WGS sequence"/>
</dbReference>
<dbReference type="PRINTS" id="PR00081">
    <property type="entry name" value="GDHRDH"/>
</dbReference>
<evidence type="ECO:0000256" key="1">
    <source>
        <dbReference type="ARBA" id="ARBA00006484"/>
    </source>
</evidence>
<dbReference type="Pfam" id="PF00106">
    <property type="entry name" value="adh_short"/>
    <property type="match status" value="1"/>
</dbReference>
<dbReference type="GO" id="GO:0016491">
    <property type="term" value="F:oxidoreductase activity"/>
    <property type="evidence" value="ECO:0007669"/>
    <property type="project" value="UniProtKB-KW"/>
</dbReference>
<organism evidence="3 4">
    <name type="scientific">Planotetraspora phitsanulokensis</name>
    <dbReference type="NCBI Taxonomy" id="575192"/>
    <lineage>
        <taxon>Bacteria</taxon>
        <taxon>Bacillati</taxon>
        <taxon>Actinomycetota</taxon>
        <taxon>Actinomycetes</taxon>
        <taxon>Streptosporangiales</taxon>
        <taxon>Streptosporangiaceae</taxon>
        <taxon>Planotetraspora</taxon>
    </lineage>
</organism>
<evidence type="ECO:0000256" key="2">
    <source>
        <dbReference type="ARBA" id="ARBA00023002"/>
    </source>
</evidence>
<keyword evidence="2" id="KW-0560">Oxidoreductase</keyword>
<dbReference type="Gene3D" id="3.40.50.720">
    <property type="entry name" value="NAD(P)-binding Rossmann-like Domain"/>
    <property type="match status" value="1"/>
</dbReference>
<proteinExistence type="inferred from homology"/>
<comment type="caution">
    <text evidence="3">The sequence shown here is derived from an EMBL/GenBank/DDBJ whole genome shotgun (WGS) entry which is preliminary data.</text>
</comment>
<keyword evidence="4" id="KW-1185">Reference proteome</keyword>
<protein>
    <recommendedName>
        <fullName evidence="5">SDR family NAD(P)-dependent oxidoreductase</fullName>
    </recommendedName>
</protein>
<dbReference type="RefSeq" id="WP_204078225.1">
    <property type="nucleotide sequence ID" value="NZ_BOOP01000047.1"/>
</dbReference>
<evidence type="ECO:0000313" key="3">
    <source>
        <dbReference type="EMBL" id="GII42818.1"/>
    </source>
</evidence>
<evidence type="ECO:0008006" key="5">
    <source>
        <dbReference type="Google" id="ProtNLM"/>
    </source>
</evidence>
<reference evidence="3 4" key="1">
    <citation type="submission" date="2021-01" db="EMBL/GenBank/DDBJ databases">
        <title>Whole genome shotgun sequence of Planotetraspora phitsanulokensis NBRC 104273.</title>
        <authorList>
            <person name="Komaki H."/>
            <person name="Tamura T."/>
        </authorList>
    </citation>
    <scope>NUCLEOTIDE SEQUENCE [LARGE SCALE GENOMIC DNA]</scope>
    <source>
        <strain evidence="3 4">NBRC 104273</strain>
    </source>
</reference>
<dbReference type="InterPro" id="IPR036291">
    <property type="entry name" value="NAD(P)-bd_dom_sf"/>
</dbReference>